<dbReference type="eggNOG" id="KOG3780">
    <property type="taxonomic scope" value="Eukaryota"/>
</dbReference>
<gene>
    <name evidence="3" type="primary">NDAI0A01330</name>
    <name evidence="3" type="ordered locus">NDAI_0A01330</name>
</gene>
<sequence>MSSKLMTCNREGRVFNDQPKLLDSNLRSNSKENTSIINQMNDCYPANQPVLTEHNLFNSTNDLRRFSYESYERPKSRSSEFDRNYQEPVAIISSTTALGTRKRRSSTVKDALSSVLNSPPSPRRHNSNPNDLPLQQQSIYPLQFQDQNGLNYTYTPNYGHLPLNPHSIIPSSYQPSGNVPLMIVDPSLRRHSISESHNYTLPSILLSPSSGVPNLPNNDSSARVYGPQYHSNYSTSKSYISNSNLSSNSTTTIKGNSTSHHFINPEHFHRHSVPKAISSNNNTNTNGIRPHFSSFSGALTTSYQSQRSITPIPFSTTTNATYLAKEFLNRYLKDRGFLTPKVLYQGNSIEISLASSGEAVFLPTNIHHHRHSTITSERNDGGRNNRDVHVDEHNPYDEDEFTNFNGDNEDEDEDDGIVYDDFINGSINSSTNLPNSNTNNGNSSTDSQSQSVIFDEDTLNERNDLSLMPMSSVSHSTIASSTPSSTTSHHRNTIMHNNDSFPSVSSTTRTLPSSQTHSHSRKHSNVHNFLHPKRNTVAKNCLSSSSFHIDNSMTSHNVAVILSLHEKTDISTISVELSSDTRVYWHNGVPPERKNNEELYKYGSIIWNLNILEDFNLFIPLNPNGDSFTNDGIIEKNVNVETKNRKIFKKFRSTAITQSHFQNKESFYDSLLNNLNSTIAKIQGKYNRQNEDKRNFLDPGDYLFILPTIFTENLPESIYLPSGRITYMIRIATKLKSKQDTKLETQNTINKTSLVSTPIGAISQENLTSKDEGTNHNKYQTNNNAEYKQDEFLEIETKAKENLKTNKSESKGSSLFKKMKSHFMGLSLMKDEEIHALENDRIGPDISDKDSTPSVHVFIDKTTGEQNTMANNNNKNNTSSANSNQSMILTEYPINVIRVPPSLSSTTTNKPVYINKTWADALNYEISFAEKFVPLNGEVPIRLRLVPMMKNVCVKRIKISISEEIRFVSKDFSFDFNQIDPLTDDPSSSYYDEFIKRKNKKRCLPLLEIKPRENGSRALREECVKNTINDNLLSYSTTKEKVVGSSAEKVVGITEPLTIESKLSFPKFSTLDKESVKSIPPYGVESFINIPNTEKVHVIGENNKYRTQGDSAASITRNNEYDRRNSNSRRSSIASFFSGSARRNSTSSVKSSSTTNSSITGNSSANNYMNSSTKQFDERFHQTTFTTSAGVPVQYVTRLNKSRRGLYLDSFHSKNIICKHKLQIMVRVSKPDHDSTTNQLKHFEVLIDTPIYLVSELCSISNQELPTYDMAATESSRSLPPTFEEAISVPASPIGSPQSSIYAPSIADEASIQYLALSRTLSSSASLSGPAHVLPNVPISTSPMTSTNSIHVDRSDASTYSNDNSSQSSIIPENGEWFNNLDGLLSTSPVLHNTQRNSITASESSPHHHQNNPFIDPSLFKAGYSPTSVKFEEPPSYETAVSDGE</sequence>
<dbReference type="Proteomes" id="UP000000689">
    <property type="component" value="Chromosome 1"/>
</dbReference>
<feature type="region of interest" description="Disordered" evidence="1">
    <location>
        <begin position="371"/>
        <end position="451"/>
    </location>
</feature>
<dbReference type="RefSeq" id="XP_003667534.1">
    <property type="nucleotide sequence ID" value="XM_003667486.1"/>
</dbReference>
<feature type="compositionally biased region" description="Low complexity" evidence="1">
    <location>
        <begin position="426"/>
        <end position="451"/>
    </location>
</feature>
<feature type="region of interest" description="Disordered" evidence="1">
    <location>
        <begin position="96"/>
        <end position="133"/>
    </location>
</feature>
<dbReference type="Gene3D" id="2.60.40.640">
    <property type="match status" value="1"/>
</dbReference>
<feature type="region of interest" description="Disordered" evidence="1">
    <location>
        <begin position="1338"/>
        <end position="1372"/>
    </location>
</feature>
<accession>G0W3A3</accession>
<feature type="compositionally biased region" description="Polar residues" evidence="1">
    <location>
        <begin position="1108"/>
        <end position="1118"/>
    </location>
</feature>
<feature type="region of interest" description="Disordered" evidence="1">
    <location>
        <begin position="1108"/>
        <end position="1170"/>
    </location>
</feature>
<organism evidence="3 4">
    <name type="scientific">Naumovozyma dairenensis (strain ATCC 10597 / BCRC 20456 / CBS 421 / NBRC 0211 / NRRL Y-12639)</name>
    <name type="common">Saccharomyces dairenensis</name>
    <dbReference type="NCBI Taxonomy" id="1071378"/>
    <lineage>
        <taxon>Eukaryota</taxon>
        <taxon>Fungi</taxon>
        <taxon>Dikarya</taxon>
        <taxon>Ascomycota</taxon>
        <taxon>Saccharomycotina</taxon>
        <taxon>Saccharomycetes</taxon>
        <taxon>Saccharomycetales</taxon>
        <taxon>Saccharomycetaceae</taxon>
        <taxon>Naumovozyma</taxon>
    </lineage>
</organism>
<dbReference type="InterPro" id="IPR014752">
    <property type="entry name" value="Arrestin-like_C"/>
</dbReference>
<dbReference type="KEGG" id="ndi:NDAI_0A01330"/>
<proteinExistence type="predicted"/>
<dbReference type="STRING" id="1071378.G0W3A3"/>
<dbReference type="GeneID" id="11493724"/>
<dbReference type="InterPro" id="IPR011022">
    <property type="entry name" value="Arrestin_C-like"/>
</dbReference>
<evidence type="ECO:0000313" key="3">
    <source>
        <dbReference type="EMBL" id="CCD22291.1"/>
    </source>
</evidence>
<feature type="region of interest" description="Disordered" evidence="1">
    <location>
        <begin position="1397"/>
        <end position="1445"/>
    </location>
</feature>
<evidence type="ECO:0000259" key="2">
    <source>
        <dbReference type="SMART" id="SM01017"/>
    </source>
</evidence>
<dbReference type="EMBL" id="HE580267">
    <property type="protein sequence ID" value="CCD22291.1"/>
    <property type="molecule type" value="Genomic_DNA"/>
</dbReference>
<evidence type="ECO:0000313" key="4">
    <source>
        <dbReference type="Proteomes" id="UP000000689"/>
    </source>
</evidence>
<feature type="compositionally biased region" description="Acidic residues" evidence="1">
    <location>
        <begin position="397"/>
        <end position="418"/>
    </location>
</feature>
<feature type="domain" description="Arrestin C-terminal-like" evidence="2">
    <location>
        <begin position="918"/>
        <end position="1258"/>
    </location>
</feature>
<evidence type="ECO:0000256" key="1">
    <source>
        <dbReference type="SAM" id="MobiDB-lite"/>
    </source>
</evidence>
<dbReference type="HOGENOM" id="CLU_006239_0_0_1"/>
<name>G0W3A3_NAUDC</name>
<feature type="compositionally biased region" description="Basic and acidic residues" evidence="1">
    <location>
        <begin position="377"/>
        <end position="396"/>
    </location>
</feature>
<feature type="compositionally biased region" description="Low complexity" evidence="1">
    <location>
        <begin position="1128"/>
        <end position="1167"/>
    </location>
</feature>
<feature type="compositionally biased region" description="Polar residues" evidence="1">
    <location>
        <begin position="497"/>
        <end position="517"/>
    </location>
</feature>
<protein>
    <recommendedName>
        <fullName evidence="2">Arrestin C-terminal-like domain-containing protein</fullName>
    </recommendedName>
</protein>
<dbReference type="OrthoDB" id="2333384at2759"/>
<feature type="compositionally biased region" description="Polar residues" evidence="1">
    <location>
        <begin position="1338"/>
        <end position="1350"/>
    </location>
</feature>
<keyword evidence="4" id="KW-1185">Reference proteome</keyword>
<feature type="region of interest" description="Disordered" evidence="1">
    <location>
        <begin position="497"/>
        <end position="525"/>
    </location>
</feature>
<feature type="compositionally biased region" description="Low complexity" evidence="1">
    <location>
        <begin position="1358"/>
        <end position="1369"/>
    </location>
</feature>
<dbReference type="SMART" id="SM01017">
    <property type="entry name" value="Arrestin_C"/>
    <property type="match status" value="1"/>
</dbReference>
<reference evidence="3 4" key="1">
    <citation type="journal article" date="2011" name="Proc. Natl. Acad. Sci. U.S.A.">
        <title>Evolutionary erosion of yeast sex chromosomes by mating-type switching accidents.</title>
        <authorList>
            <person name="Gordon J.L."/>
            <person name="Armisen D."/>
            <person name="Proux-Wera E."/>
            <person name="Oheigeartaigh S.S."/>
            <person name="Byrne K.P."/>
            <person name="Wolfe K.H."/>
        </authorList>
    </citation>
    <scope>NUCLEOTIDE SEQUENCE [LARGE SCALE GENOMIC DNA]</scope>
    <source>
        <strain evidence="4">ATCC 10597 / BCRC 20456 / CBS 421 / NBRC 0211 / NRRL Y-12639</strain>
    </source>
</reference>